<reference evidence="2 3" key="1">
    <citation type="journal article" date="2016" name="Nat. Commun.">
        <title>Thousands of microbial genomes shed light on interconnected biogeochemical processes in an aquifer system.</title>
        <authorList>
            <person name="Anantharaman K."/>
            <person name="Brown C.T."/>
            <person name="Hug L.A."/>
            <person name="Sharon I."/>
            <person name="Castelle C.J."/>
            <person name="Probst A.J."/>
            <person name="Thomas B.C."/>
            <person name="Singh A."/>
            <person name="Wilkins M.J."/>
            <person name="Karaoz U."/>
            <person name="Brodie E.L."/>
            <person name="Williams K.H."/>
            <person name="Hubbard S.S."/>
            <person name="Banfield J.F."/>
        </authorList>
    </citation>
    <scope>NUCLEOTIDE SEQUENCE [LARGE SCALE GENOMIC DNA]</scope>
</reference>
<gene>
    <name evidence="2" type="ORF">A2Z33_06680</name>
</gene>
<keyword evidence="1" id="KW-0472">Membrane</keyword>
<evidence type="ECO:0000313" key="2">
    <source>
        <dbReference type="EMBL" id="OGG04951.1"/>
    </source>
</evidence>
<protein>
    <submittedName>
        <fullName evidence="2">Uncharacterized protein</fullName>
    </submittedName>
</protein>
<dbReference type="AlphaFoldDB" id="A0A1F5YXP6"/>
<comment type="caution">
    <text evidence="2">The sequence shown here is derived from an EMBL/GenBank/DDBJ whole genome shotgun (WGS) entry which is preliminary data.</text>
</comment>
<name>A0A1F5YXP6_9BACT</name>
<sequence>MAINYAYVVEPGKTGSGLKFNPLAAAGVLLAVIVLIAAVVLIGIGRSYGGRFLLLPGSGNPPQLEPLVRDEITKITVRDEVNDRCIEFTRDGAARIYEGCEESVTGAARLTNTRTVSRLFKLVSESDARVFAPAGADGCSSGYSLIIHTATGRQEVCLAINAGFAPGTAQQQAYEQIIDDITGTVDDLLDEIIPTPTAPPPTAIPTLPVSPAATPSTGPTTVFGPTPSPTPTVNPVSGFTCEFTGTGTRKPYIINDIMCSSKPTPYP</sequence>
<feature type="transmembrane region" description="Helical" evidence="1">
    <location>
        <begin position="23"/>
        <end position="44"/>
    </location>
</feature>
<organism evidence="2 3">
    <name type="scientific">Candidatus Gottesmanbacteria bacterium RBG_16_52_11</name>
    <dbReference type="NCBI Taxonomy" id="1798374"/>
    <lineage>
        <taxon>Bacteria</taxon>
        <taxon>Candidatus Gottesmaniibacteriota</taxon>
    </lineage>
</organism>
<accession>A0A1F5YXP6</accession>
<keyword evidence="1" id="KW-1133">Transmembrane helix</keyword>
<evidence type="ECO:0000313" key="3">
    <source>
        <dbReference type="Proteomes" id="UP000178448"/>
    </source>
</evidence>
<keyword evidence="1" id="KW-0812">Transmembrane</keyword>
<dbReference type="Proteomes" id="UP000178448">
    <property type="component" value="Unassembled WGS sequence"/>
</dbReference>
<proteinExistence type="predicted"/>
<evidence type="ECO:0000256" key="1">
    <source>
        <dbReference type="SAM" id="Phobius"/>
    </source>
</evidence>
<dbReference type="EMBL" id="MFJD01000001">
    <property type="protein sequence ID" value="OGG04951.1"/>
    <property type="molecule type" value="Genomic_DNA"/>
</dbReference>